<dbReference type="SUPFAM" id="SSF111283">
    <property type="entry name" value="Putative modulator of DNA gyrase, PmbA/TldD"/>
    <property type="match status" value="1"/>
</dbReference>
<dbReference type="Gene3D" id="3.30.2290.10">
    <property type="entry name" value="PmbA/TldD superfamily"/>
    <property type="match status" value="1"/>
</dbReference>
<accession>A0ABU2MTL9</accession>
<dbReference type="EMBL" id="JAVREL010000011">
    <property type="protein sequence ID" value="MDT0344875.1"/>
    <property type="molecule type" value="Genomic_DNA"/>
</dbReference>
<comment type="caution">
    <text evidence="3">The sequence shown here is derived from an EMBL/GenBank/DDBJ whole genome shotgun (WGS) entry which is preliminary data.</text>
</comment>
<dbReference type="InterPro" id="IPR045569">
    <property type="entry name" value="Metalloprtase-TldD/E_C"/>
</dbReference>
<reference evidence="4" key="1">
    <citation type="submission" date="2023-07" db="EMBL/GenBank/DDBJ databases">
        <title>30 novel species of actinomycetes from the DSMZ collection.</title>
        <authorList>
            <person name="Nouioui I."/>
        </authorList>
    </citation>
    <scope>NUCLEOTIDE SEQUENCE [LARGE SCALE GENOMIC DNA]</scope>
    <source>
        <strain evidence="4">DSM 44938</strain>
    </source>
</reference>
<evidence type="ECO:0000313" key="4">
    <source>
        <dbReference type="Proteomes" id="UP001183246"/>
    </source>
</evidence>
<evidence type="ECO:0000313" key="3">
    <source>
        <dbReference type="EMBL" id="MDT0344875.1"/>
    </source>
</evidence>
<gene>
    <name evidence="3" type="ORF">RM590_19990</name>
</gene>
<dbReference type="RefSeq" id="WP_311705997.1">
    <property type="nucleotide sequence ID" value="NZ_JAVREL010000011.1"/>
</dbReference>
<dbReference type="Proteomes" id="UP001183246">
    <property type="component" value="Unassembled WGS sequence"/>
</dbReference>
<protein>
    <submittedName>
        <fullName evidence="3">Metallopeptidase TldD-related protein</fullName>
    </submittedName>
</protein>
<dbReference type="PANTHER" id="PTHR43666:SF1">
    <property type="entry name" value="CONSERVED PROTEIN"/>
    <property type="match status" value="1"/>
</dbReference>
<dbReference type="InterPro" id="IPR035068">
    <property type="entry name" value="TldD/PmbA_N"/>
</dbReference>
<proteinExistence type="predicted"/>
<sequence>MTVKATGAPHEIVERALELSRADGTVVIADEESSANLRWAGNALTTNGVTRGRRLTVIATVNGATGTAAGVVSRSAVTADELEPLVRAAEDAARQAPAAEDAGPLIEDRPGSPDFTAPPAETAPEVFAGFAPALGETFARARAGGRELFGFAEHTVVSTYLGTSTGLRLRHDQPAGHVELNAKSADRARSSFVAVPTDDFTDVDPAVLEADLAVRLGWAERRVDLPAGRYETLLPPTSVADLMIYQYWMSDARDAHEGRTVFSKPGGGTRAGERLSPLPLNLYSDPGAAGVGAPPFVIAHSSAAGFAPAVSVFDNGLPLSRTDWISDGVLRGLPTNRFTAGLTGLPVAPLTDNLLLDAGGTRSLPELVADTERGLLVTSLWYIREVDPKTLLLTGLTRDGVYLVEKGEVTGVVTNFRFNESPLDILARATEAGRSERCHSREWGEYFPRTVMPALRVPEFNMSSVSPGV</sequence>
<evidence type="ECO:0000256" key="1">
    <source>
        <dbReference type="SAM" id="MobiDB-lite"/>
    </source>
</evidence>
<dbReference type="Pfam" id="PF19289">
    <property type="entry name" value="PmbA_TldD_3rd"/>
    <property type="match status" value="1"/>
</dbReference>
<dbReference type="InterPro" id="IPR036059">
    <property type="entry name" value="TldD/PmbA_sf"/>
</dbReference>
<feature type="region of interest" description="Disordered" evidence="1">
    <location>
        <begin position="92"/>
        <end position="121"/>
    </location>
</feature>
<evidence type="ECO:0000259" key="2">
    <source>
        <dbReference type="Pfam" id="PF19289"/>
    </source>
</evidence>
<feature type="domain" description="Metalloprotease TldD/E C-terminal" evidence="2">
    <location>
        <begin position="228"/>
        <end position="463"/>
    </location>
</feature>
<dbReference type="PANTHER" id="PTHR43666">
    <property type="entry name" value="TLDD PROTEIN"/>
    <property type="match status" value="1"/>
</dbReference>
<keyword evidence="4" id="KW-1185">Reference proteome</keyword>
<organism evidence="3 4">
    <name type="scientific">Streptomyces litchfieldiae</name>
    <dbReference type="NCBI Taxonomy" id="3075543"/>
    <lineage>
        <taxon>Bacteria</taxon>
        <taxon>Bacillati</taxon>
        <taxon>Actinomycetota</taxon>
        <taxon>Actinomycetes</taxon>
        <taxon>Kitasatosporales</taxon>
        <taxon>Streptomycetaceae</taxon>
        <taxon>Streptomyces</taxon>
    </lineage>
</organism>
<name>A0ABU2MTL9_9ACTN</name>